<keyword evidence="3 5" id="KW-0067">ATP-binding</keyword>
<dbReference type="GO" id="GO:0005524">
    <property type="term" value="F:ATP binding"/>
    <property type="evidence" value="ECO:0007669"/>
    <property type="project" value="UniProtKB-KW"/>
</dbReference>
<proteinExistence type="predicted"/>
<dbReference type="PANTHER" id="PTHR42939:SF3">
    <property type="entry name" value="ABC TRANSPORTER ATP-BINDING COMPONENT"/>
    <property type="match status" value="1"/>
</dbReference>
<dbReference type="InterPro" id="IPR027417">
    <property type="entry name" value="P-loop_NTPase"/>
</dbReference>
<dbReference type="RefSeq" id="WP_038242022.1">
    <property type="nucleotide sequence ID" value="NZ_BNER01000001.1"/>
</dbReference>
<dbReference type="PANTHER" id="PTHR42939">
    <property type="entry name" value="ABC TRANSPORTER ATP-BINDING PROTEIN ALBC-RELATED"/>
    <property type="match status" value="1"/>
</dbReference>
<dbReference type="STRING" id="1462526.BN990_00441"/>
<dbReference type="eggNOG" id="COG1131">
    <property type="taxonomic scope" value="Bacteria"/>
</dbReference>
<dbReference type="SUPFAM" id="SSF52540">
    <property type="entry name" value="P-loop containing nucleoside triphosphate hydrolases"/>
    <property type="match status" value="1"/>
</dbReference>
<evidence type="ECO:0000256" key="1">
    <source>
        <dbReference type="ARBA" id="ARBA00022448"/>
    </source>
</evidence>
<accession>A0A024Q6R5</accession>
<keyword evidence="6" id="KW-1185">Reference proteome</keyword>
<dbReference type="Gene3D" id="3.40.50.300">
    <property type="entry name" value="P-loop containing nucleotide triphosphate hydrolases"/>
    <property type="match status" value="1"/>
</dbReference>
<keyword evidence="1" id="KW-0813">Transport</keyword>
<dbReference type="EMBL" id="CCDP010000001">
    <property type="protein sequence ID" value="CDQ38174.1"/>
    <property type="molecule type" value="Genomic_DNA"/>
</dbReference>
<dbReference type="OrthoDB" id="2960217at2"/>
<evidence type="ECO:0000256" key="3">
    <source>
        <dbReference type="ARBA" id="ARBA00022840"/>
    </source>
</evidence>
<dbReference type="AlphaFoldDB" id="A0A024Q6R5"/>
<reference evidence="5 6" key="1">
    <citation type="submission" date="2014-03" db="EMBL/GenBank/DDBJ databases">
        <authorList>
            <person name="Urmite Genomes U."/>
        </authorList>
    </citation>
    <scope>NUCLEOTIDE SEQUENCE [LARGE SCALE GENOMIC DNA]</scope>
    <source>
        <strain evidence="5 6">Vm-5</strain>
    </source>
</reference>
<dbReference type="GO" id="GO:0016887">
    <property type="term" value="F:ATP hydrolysis activity"/>
    <property type="evidence" value="ECO:0007669"/>
    <property type="project" value="InterPro"/>
</dbReference>
<dbReference type="InterPro" id="IPR003593">
    <property type="entry name" value="AAA+_ATPase"/>
</dbReference>
<evidence type="ECO:0000313" key="6">
    <source>
        <dbReference type="Proteomes" id="UP000028875"/>
    </source>
</evidence>
<sequence length="283" mass="32157">MKPIMEFTNIEKRLDSLHIGPINLSVEPGTITTIVGTNGAGKSTLLKLMMNLVKPDQGNIKLLNSFVHGPDENWKKNISYQPQTAVGWNAFTGKSLRDFIAPLYPNWDEVLFKRIVEAFNIPLNKSFVALSQGIQQKLKLALTLPRNTSLLLLDEPTAYMDIPAKEQLMNFIVEWMEHGHRAIVMASHQSADIMKLSDYLVVLKQGKLIDIFEKETLIDTHKQYWFNEALPVEKVPGELFRKATQLISNNPERTEAYLHQHGIAWTALESLNLEEIITLILTK</sequence>
<organism evidence="5 6">
    <name type="scientific">Virgibacillus massiliensis</name>
    <dbReference type="NCBI Taxonomy" id="1462526"/>
    <lineage>
        <taxon>Bacteria</taxon>
        <taxon>Bacillati</taxon>
        <taxon>Bacillota</taxon>
        <taxon>Bacilli</taxon>
        <taxon>Bacillales</taxon>
        <taxon>Bacillaceae</taxon>
        <taxon>Virgibacillus</taxon>
    </lineage>
</organism>
<dbReference type="PROSITE" id="PS50893">
    <property type="entry name" value="ABC_TRANSPORTER_2"/>
    <property type="match status" value="1"/>
</dbReference>
<evidence type="ECO:0000313" key="5">
    <source>
        <dbReference type="EMBL" id="CDQ38174.1"/>
    </source>
</evidence>
<reference evidence="6" key="2">
    <citation type="submission" date="2014-05" db="EMBL/GenBank/DDBJ databases">
        <title>Draft genome sequence of Virgibacillus massiliensis Vm-5.</title>
        <authorList>
            <person name="Khelaifia S."/>
            <person name="Croce O."/>
            <person name="Lagier J.C."/>
            <person name="Raoult D."/>
        </authorList>
    </citation>
    <scope>NUCLEOTIDE SEQUENCE [LARGE SCALE GENOMIC DNA]</scope>
    <source>
        <strain evidence="6">Vm-5</strain>
    </source>
</reference>
<gene>
    <name evidence="5" type="primary">ytrB_1</name>
    <name evidence="5" type="ORF">BN990_00441</name>
</gene>
<feature type="domain" description="ABC transporter" evidence="4">
    <location>
        <begin position="2"/>
        <end position="230"/>
    </location>
</feature>
<comment type="caution">
    <text evidence="5">The sequence shown here is derived from an EMBL/GenBank/DDBJ whole genome shotgun (WGS) entry which is preliminary data.</text>
</comment>
<dbReference type="SMART" id="SM00382">
    <property type="entry name" value="AAA"/>
    <property type="match status" value="1"/>
</dbReference>
<dbReference type="Pfam" id="PF00005">
    <property type="entry name" value="ABC_tran"/>
    <property type="match status" value="1"/>
</dbReference>
<name>A0A024Q6R5_9BACI</name>
<dbReference type="InterPro" id="IPR003439">
    <property type="entry name" value="ABC_transporter-like_ATP-bd"/>
</dbReference>
<evidence type="ECO:0000256" key="2">
    <source>
        <dbReference type="ARBA" id="ARBA00022741"/>
    </source>
</evidence>
<dbReference type="Proteomes" id="UP000028875">
    <property type="component" value="Unassembled WGS sequence"/>
</dbReference>
<protein>
    <submittedName>
        <fullName evidence="5">ABC transporter ATP-binding protein YtrB</fullName>
    </submittedName>
</protein>
<keyword evidence="2" id="KW-0547">Nucleotide-binding</keyword>
<dbReference type="InterPro" id="IPR051782">
    <property type="entry name" value="ABC_Transporter_VariousFunc"/>
</dbReference>
<evidence type="ECO:0000259" key="4">
    <source>
        <dbReference type="PROSITE" id="PS50893"/>
    </source>
</evidence>